<dbReference type="OrthoDB" id="5307922at2759"/>
<evidence type="ECO:0000256" key="4">
    <source>
        <dbReference type="ARBA" id="ARBA00023180"/>
    </source>
</evidence>
<dbReference type="PANTHER" id="PTHR10426:SF68">
    <property type="entry name" value="OS07G0614000 PROTEIN"/>
    <property type="match status" value="1"/>
</dbReference>
<evidence type="ECO:0000259" key="5">
    <source>
        <dbReference type="Pfam" id="PF03088"/>
    </source>
</evidence>
<dbReference type="Proteomes" id="UP000631114">
    <property type="component" value="Unassembled WGS sequence"/>
</dbReference>
<evidence type="ECO:0000256" key="3">
    <source>
        <dbReference type="ARBA" id="ARBA00022554"/>
    </source>
</evidence>
<name>A0A835IGN4_9MAGN</name>
<keyword evidence="3" id="KW-0926">Vacuole</keyword>
<accession>A0A835IGN4</accession>
<dbReference type="SUPFAM" id="SSF63829">
    <property type="entry name" value="Calcium-dependent phosphotriesterase"/>
    <property type="match status" value="1"/>
</dbReference>
<keyword evidence="7" id="KW-1185">Reference proteome</keyword>
<dbReference type="EMBL" id="JADFTS010000003">
    <property type="protein sequence ID" value="KAF9616092.1"/>
    <property type="molecule type" value="Genomic_DNA"/>
</dbReference>
<dbReference type="PANTHER" id="PTHR10426">
    <property type="entry name" value="STRICTOSIDINE SYNTHASE-RELATED"/>
    <property type="match status" value="1"/>
</dbReference>
<protein>
    <recommendedName>
        <fullName evidence="5">Strictosidine synthase conserved region domain-containing protein</fullName>
    </recommendedName>
</protein>
<dbReference type="Pfam" id="PF20067">
    <property type="entry name" value="SSL_N"/>
    <property type="match status" value="1"/>
</dbReference>
<comment type="similarity">
    <text evidence="2">Belongs to the strictosidine synthase family.</text>
</comment>
<dbReference type="AlphaFoldDB" id="A0A835IGN4"/>
<sequence>MATNLVSLLTSVVLTALIAFLLQVLFFSPITPHTLELSPAAKELTKWNDALQKVEKLGEGMLLGPEDVCIDPEDGALYTATRDGWIKKMHRNGTWEYWNMIASDSLLGIKISKTSPGHIVVIDAQHGVLKISKNTVTIVAAHCQGSKIPFADDGIEASDGNIYFSDASTKFDYHHWYLDVLEAIPHGRLLMYDASTKQTSVLLDNLAFGNGVTLSKDEDYVVICETWKFRCVKYFLKGDKKGKTEFLVENLPGGPDNIKLAPDGTFWIALLEIRVNGYNFLHKSKLAKHFVAAFPSIIEFFKTRGIYSRAMVVNVDSSGKILRKFDDSTGKVLHFVTSVLEFEGHLYLGSLHGNFIGKLPLE</sequence>
<evidence type="ECO:0000256" key="1">
    <source>
        <dbReference type="ARBA" id="ARBA00004116"/>
    </source>
</evidence>
<organism evidence="6 7">
    <name type="scientific">Coptis chinensis</name>
    <dbReference type="NCBI Taxonomy" id="261450"/>
    <lineage>
        <taxon>Eukaryota</taxon>
        <taxon>Viridiplantae</taxon>
        <taxon>Streptophyta</taxon>
        <taxon>Embryophyta</taxon>
        <taxon>Tracheophyta</taxon>
        <taxon>Spermatophyta</taxon>
        <taxon>Magnoliopsida</taxon>
        <taxon>Ranunculales</taxon>
        <taxon>Ranunculaceae</taxon>
        <taxon>Coptidoideae</taxon>
        <taxon>Coptis</taxon>
    </lineage>
</organism>
<reference evidence="6 7" key="1">
    <citation type="submission" date="2020-10" db="EMBL/GenBank/DDBJ databases">
        <title>The Coptis chinensis genome and diversification of protoberbering-type alkaloids.</title>
        <authorList>
            <person name="Wang B."/>
            <person name="Shu S."/>
            <person name="Song C."/>
            <person name="Liu Y."/>
        </authorList>
    </citation>
    <scope>NUCLEOTIDE SEQUENCE [LARGE SCALE GENOMIC DNA]</scope>
    <source>
        <strain evidence="6">HL-2020</strain>
        <tissue evidence="6">Leaf</tissue>
    </source>
</reference>
<evidence type="ECO:0000313" key="6">
    <source>
        <dbReference type="EMBL" id="KAF9616092.1"/>
    </source>
</evidence>
<feature type="domain" description="Strictosidine synthase conserved region" evidence="5">
    <location>
        <begin position="156"/>
        <end position="238"/>
    </location>
</feature>
<dbReference type="InterPro" id="IPR011042">
    <property type="entry name" value="6-blade_b-propeller_TolB-like"/>
</dbReference>
<dbReference type="GO" id="GO:0012505">
    <property type="term" value="C:endomembrane system"/>
    <property type="evidence" value="ECO:0007669"/>
    <property type="project" value="TreeGrafter"/>
</dbReference>
<comment type="caution">
    <text evidence="6">The sequence shown here is derived from an EMBL/GenBank/DDBJ whole genome shotgun (WGS) entry which is preliminary data.</text>
</comment>
<comment type="subcellular location">
    <subcellularLocation>
        <location evidence="1">Vacuole</location>
    </subcellularLocation>
</comment>
<dbReference type="Gene3D" id="2.120.10.30">
    <property type="entry name" value="TolB, C-terminal domain"/>
    <property type="match status" value="1"/>
</dbReference>
<dbReference type="FunFam" id="2.120.10.30:FF:000066">
    <property type="entry name" value="ABC transporter permease protein"/>
    <property type="match status" value="1"/>
</dbReference>
<dbReference type="GO" id="GO:0005773">
    <property type="term" value="C:vacuole"/>
    <property type="evidence" value="ECO:0007669"/>
    <property type="project" value="UniProtKB-SubCell"/>
</dbReference>
<evidence type="ECO:0000313" key="7">
    <source>
        <dbReference type="Proteomes" id="UP000631114"/>
    </source>
</evidence>
<gene>
    <name evidence="6" type="ORF">IFM89_028558</name>
</gene>
<proteinExistence type="inferred from homology"/>
<dbReference type="InterPro" id="IPR018119">
    <property type="entry name" value="Strictosidine_synth_cons-reg"/>
</dbReference>
<dbReference type="GO" id="GO:0016787">
    <property type="term" value="F:hydrolase activity"/>
    <property type="evidence" value="ECO:0007669"/>
    <property type="project" value="TreeGrafter"/>
</dbReference>
<dbReference type="Pfam" id="PF03088">
    <property type="entry name" value="Str_synth"/>
    <property type="match status" value="1"/>
</dbReference>
<keyword evidence="4" id="KW-0325">Glycoprotein</keyword>
<evidence type="ECO:0000256" key="2">
    <source>
        <dbReference type="ARBA" id="ARBA00009191"/>
    </source>
</evidence>